<proteinExistence type="inferred from homology"/>
<evidence type="ECO:0000259" key="15">
    <source>
        <dbReference type="PROSITE" id="PS50929"/>
    </source>
</evidence>
<feature type="transmembrane region" description="Helical" evidence="13">
    <location>
        <begin position="544"/>
        <end position="568"/>
    </location>
</feature>
<feature type="transmembrane region" description="Helical" evidence="13">
    <location>
        <begin position="27"/>
        <end position="49"/>
    </location>
</feature>
<protein>
    <recommendedName>
        <fullName evidence="3">ABC-type xenobiotic transporter</fullName>
        <ecNumber evidence="3">7.6.2.2</ecNumber>
    </recommendedName>
</protein>
<dbReference type="InterPro" id="IPR036640">
    <property type="entry name" value="ABC1_TM_sf"/>
</dbReference>
<evidence type="ECO:0000256" key="13">
    <source>
        <dbReference type="SAM" id="Phobius"/>
    </source>
</evidence>
<dbReference type="STRING" id="46835.A0A504YVD9"/>
<feature type="transmembrane region" description="Helical" evidence="13">
    <location>
        <begin position="936"/>
        <end position="957"/>
    </location>
</feature>
<feature type="domain" description="ABC transmembrane type-1" evidence="15">
    <location>
        <begin position="949"/>
        <end position="1273"/>
    </location>
</feature>
<feature type="transmembrane region" description="Helical" evidence="13">
    <location>
        <begin position="361"/>
        <end position="383"/>
    </location>
</feature>
<keyword evidence="17" id="KW-1185">Reference proteome</keyword>
<comment type="catalytic activity">
    <reaction evidence="12">
        <text>ATP + H2O + xenobioticSide 1 = ADP + phosphate + xenobioticSide 2.</text>
        <dbReference type="EC" id="7.6.2.2"/>
    </reaction>
</comment>
<feature type="transmembrane region" description="Helical" evidence="13">
    <location>
        <begin position="1031"/>
        <end position="1063"/>
    </location>
</feature>
<dbReference type="EMBL" id="SUNJ01004611">
    <property type="protein sequence ID" value="TPP64276.1"/>
    <property type="molecule type" value="Genomic_DNA"/>
</dbReference>
<evidence type="ECO:0000256" key="10">
    <source>
        <dbReference type="ARBA" id="ARBA00022989"/>
    </source>
</evidence>
<dbReference type="InterPro" id="IPR050173">
    <property type="entry name" value="ABC_transporter_C-like"/>
</dbReference>
<feature type="transmembrane region" description="Helical" evidence="13">
    <location>
        <begin position="61"/>
        <end position="82"/>
    </location>
</feature>
<dbReference type="InterPro" id="IPR003439">
    <property type="entry name" value="ABC_transporter-like_ATP-bd"/>
</dbReference>
<feature type="transmembrane region" description="Helical" evidence="13">
    <location>
        <begin position="1104"/>
        <end position="1122"/>
    </location>
</feature>
<dbReference type="GO" id="GO:0016887">
    <property type="term" value="F:ATP hydrolysis activity"/>
    <property type="evidence" value="ECO:0007669"/>
    <property type="project" value="InterPro"/>
</dbReference>
<evidence type="ECO:0000259" key="14">
    <source>
        <dbReference type="PROSITE" id="PS50893"/>
    </source>
</evidence>
<evidence type="ECO:0000256" key="9">
    <source>
        <dbReference type="ARBA" id="ARBA00022967"/>
    </source>
</evidence>
<feature type="transmembrane region" description="Helical" evidence="13">
    <location>
        <begin position="444"/>
        <end position="474"/>
    </location>
</feature>
<feature type="transmembrane region" description="Helical" evidence="13">
    <location>
        <begin position="102"/>
        <end position="121"/>
    </location>
</feature>
<keyword evidence="6" id="KW-0677">Repeat</keyword>
<feature type="transmembrane region" description="Helical" evidence="13">
    <location>
        <begin position="322"/>
        <end position="341"/>
    </location>
</feature>
<feature type="transmembrane region" description="Helical" evidence="13">
    <location>
        <begin position="1129"/>
        <end position="1148"/>
    </location>
</feature>
<keyword evidence="8" id="KW-0067">ATP-binding</keyword>
<dbReference type="OrthoDB" id="6500128at2759"/>
<dbReference type="PROSITE" id="PS50929">
    <property type="entry name" value="ABC_TM1F"/>
    <property type="match status" value="2"/>
</dbReference>
<evidence type="ECO:0000313" key="17">
    <source>
        <dbReference type="Proteomes" id="UP000316759"/>
    </source>
</evidence>
<name>A0A504YVD9_FASGI</name>
<accession>A0A504YVD9</accession>
<feature type="domain" description="ABC transporter" evidence="14">
    <location>
        <begin position="652"/>
        <end position="890"/>
    </location>
</feature>
<feature type="transmembrane region" description="Helical" evidence="13">
    <location>
        <begin position="574"/>
        <end position="594"/>
    </location>
</feature>
<dbReference type="CDD" id="cd18598">
    <property type="entry name" value="ABC_6TM_MRP7_D1_like"/>
    <property type="match status" value="1"/>
</dbReference>
<keyword evidence="5 13" id="KW-0812">Transmembrane</keyword>
<evidence type="ECO:0000256" key="11">
    <source>
        <dbReference type="ARBA" id="ARBA00023136"/>
    </source>
</evidence>
<dbReference type="FunFam" id="3.40.50.300:FF:000163">
    <property type="entry name" value="Multidrug resistance-associated protein member 4"/>
    <property type="match status" value="1"/>
</dbReference>
<feature type="domain" description="ABC transporter" evidence="14">
    <location>
        <begin position="1337"/>
        <end position="1599"/>
    </location>
</feature>
<reference evidence="16 17" key="1">
    <citation type="submission" date="2019-04" db="EMBL/GenBank/DDBJ databases">
        <title>Annotation for the trematode Fasciola gigantica.</title>
        <authorList>
            <person name="Choi Y.-J."/>
        </authorList>
    </citation>
    <scope>NUCLEOTIDE SEQUENCE [LARGE SCALE GENOMIC DNA]</scope>
    <source>
        <strain evidence="16">Uganda_cow_1</strain>
    </source>
</reference>
<dbReference type="InterPro" id="IPR027417">
    <property type="entry name" value="P-loop_NTPase"/>
</dbReference>
<dbReference type="PROSITE" id="PS50893">
    <property type="entry name" value="ABC_TRANSPORTER_2"/>
    <property type="match status" value="2"/>
</dbReference>
<dbReference type="GO" id="GO:0016020">
    <property type="term" value="C:membrane"/>
    <property type="evidence" value="ECO:0007669"/>
    <property type="project" value="UniProtKB-SubCell"/>
</dbReference>
<keyword evidence="4" id="KW-0813">Transport</keyword>
<dbReference type="InterPro" id="IPR003593">
    <property type="entry name" value="AAA+_ATPase"/>
</dbReference>
<sequence>MNSDGFCGPFSVEYWTNESVGLCFLQLFIYAPVSGVYFLASVIYCFLYWKSLAFEVFQSRIFWFRLLIATGVVSLNLLGIFLSNMLPLIRDAYVPGRKSEVTFCGITTLLWTAVFIHDILLGKSSDYSSRGPLLHLALSLCYFYTCVGVFWSAYQQVGDPWRAFSVSLRFLHLIFVSLHVLSKVPIVYNTEHSRRRRARIGRENNGSISSRCDTAAPVSTDFDVGSSSVSVLDRQQGEEDRSSWISRVLFCWMNGTIYSGYYGELTNVSVLPEVPKRLDARVLESRLPHYIDTWENYDGNESHEAEALPFIRMLLKVFGREFLWLALFKFVLSSMSIVNPVLLNRFIISLSNSVVSPGTCLAWGCALIFLTSLDAILGSNYNYLMSTFGYKIRIAVSGVVYRRILAVPLSLLNNIGTGSLVNYLTSDSERIVNLAPSVQEVWAMPLQFTLAIVLLYQQLGVSCFVGVGFLCVLLPLNRLFASQIGNFSVRLMHFKDVRIKLMSELLPNMNAVKIACWEDLMRQRIKQARTEELRALRGQKMLDAGCVFCWAVCPALLASSTFATYALLGNELEASVVFTSLALFGMLIGPMNAFPWVINGVIEAIVSIRRLVGLLSLPAGRFPCQLTSDQLQSEQDVNPISTTSAVSEDLAVDLQNTSFYWSDPRNPVLSNISLKVKKGQLVCIIGPVGSGKSALLLSILGELQSASGYGQTNILLSCGYWPRYAYVSQTPWICSGTVRENIVFGLPVDPVRLDQIVEACALGPDLASFPHGLDTNVGEAGGSRLSGGQRARIALARAVYQDADVYLLDDPLAALDVRVGKHVRDQCLLGLLADKTRLITAHQCSWLASKDQSDARADIILEMRGGRISSTLYLPNDSSGDTRPPAESEDQDVALLEAEMSVDGMQSDAAAPGSNGNQEAEDWERLAFGSIDSSVYWTYIKSVGYWLAFGVLFFLVLMQGTRNAADWWLARWVRLSDSASVSTSIYLENVTTTQLGLFTLSNLIRPVNSEPTLLVSPDTNMLRSSNRSFYLTVYGSIVGVNVLATTFRAVLFAFGGLAAAAIIHGNALDTVLHARVSFFDRTPQGRILNRFSSDVNTVDDSLPFILNIFLACIAGLIGVVVITCLSLPLLLSVVLPLTFTFWSVQRVYRCASRDLKRLSSVTRSPLYAHFSDTISGLAVIRGLRQELRFRNLTAKYLGTQIRAELASLAAGSWLSVRLQIMAAGIVAGVVLLSLLGRELGWTEITAAGLSAAYALNIASLMTSTVYVATETEKNLIAVERCQELTEETPVESDTVPITVTAPSPVRRHGPPVFRPLNMLAAHANGFVPPDWPSTGRVEFRNISLTYRRVLQSTNQAKVQALKNISFTIEPRDRVGIVGRTGSGKSSLLRVLLRLVDHLPGPHTNEHIAQQIGFVGVSGQVFIDGVDIRTVSLVALRTYILAVSQEPFLFSGCLRDNLDPEGVLSDEDLCEVLIKCQLAATRLEASAMLSLDVGEAGRDISAGQRQLVCLARTLLRQPRPKIICFDEATASVDTKAEEAIHEIINREFSEATVLLIAHRLSSVRRLCSRVLVMQSGCLVADGAPEQILADDKIQLADDEEPHDLIDL</sequence>
<dbReference type="FunFam" id="1.20.1560.10:FF:000037">
    <property type="entry name" value="ATP-binding cassette subfamily C member 10"/>
    <property type="match status" value="1"/>
</dbReference>
<comment type="subcellular location">
    <subcellularLocation>
        <location evidence="1">Membrane</location>
        <topology evidence="1">Multi-pass membrane protein</topology>
    </subcellularLocation>
</comment>
<dbReference type="Pfam" id="PF00664">
    <property type="entry name" value="ABC_membrane"/>
    <property type="match status" value="2"/>
</dbReference>
<dbReference type="GO" id="GO:0008559">
    <property type="term" value="F:ABC-type xenobiotic transporter activity"/>
    <property type="evidence" value="ECO:0007669"/>
    <property type="project" value="UniProtKB-EC"/>
</dbReference>
<evidence type="ECO:0000256" key="12">
    <source>
        <dbReference type="ARBA" id="ARBA00034018"/>
    </source>
</evidence>
<dbReference type="PANTHER" id="PTHR24223:SF330">
    <property type="entry name" value="ATP-BINDING CASSETTE SUB-FAMILY C MEMBER 10"/>
    <property type="match status" value="1"/>
</dbReference>
<dbReference type="SMART" id="SM00382">
    <property type="entry name" value="AAA"/>
    <property type="match status" value="2"/>
</dbReference>
<dbReference type="Gene3D" id="3.40.50.300">
    <property type="entry name" value="P-loop containing nucleotide triphosphate hydrolases"/>
    <property type="match status" value="2"/>
</dbReference>
<evidence type="ECO:0000256" key="1">
    <source>
        <dbReference type="ARBA" id="ARBA00004141"/>
    </source>
</evidence>
<dbReference type="Pfam" id="PF00005">
    <property type="entry name" value="ABC_tran"/>
    <property type="match status" value="2"/>
</dbReference>
<dbReference type="SUPFAM" id="SSF90123">
    <property type="entry name" value="ABC transporter transmembrane region"/>
    <property type="match status" value="2"/>
</dbReference>
<dbReference type="PANTHER" id="PTHR24223">
    <property type="entry name" value="ATP-BINDING CASSETTE SUB-FAMILY C"/>
    <property type="match status" value="1"/>
</dbReference>
<dbReference type="CDD" id="cd18605">
    <property type="entry name" value="ABC_6TM_MRP7_D2_like"/>
    <property type="match status" value="1"/>
</dbReference>
<evidence type="ECO:0000256" key="6">
    <source>
        <dbReference type="ARBA" id="ARBA00022737"/>
    </source>
</evidence>
<evidence type="ECO:0000256" key="3">
    <source>
        <dbReference type="ARBA" id="ARBA00012191"/>
    </source>
</evidence>
<dbReference type="PROSITE" id="PS00211">
    <property type="entry name" value="ABC_TRANSPORTER_1"/>
    <property type="match status" value="2"/>
</dbReference>
<evidence type="ECO:0000256" key="5">
    <source>
        <dbReference type="ARBA" id="ARBA00022692"/>
    </source>
</evidence>
<evidence type="ECO:0000313" key="16">
    <source>
        <dbReference type="EMBL" id="TPP64276.1"/>
    </source>
</evidence>
<comment type="similarity">
    <text evidence="2">Belongs to the ABC transporter superfamily. ABCC family. Conjugate transporter (TC 3.A.1.208) subfamily.</text>
</comment>
<evidence type="ECO:0000256" key="7">
    <source>
        <dbReference type="ARBA" id="ARBA00022741"/>
    </source>
</evidence>
<dbReference type="InterPro" id="IPR011527">
    <property type="entry name" value="ABC1_TM_dom"/>
</dbReference>
<gene>
    <name evidence="16" type="ORF">FGIG_04179</name>
</gene>
<dbReference type="CDD" id="cd03250">
    <property type="entry name" value="ABCC_MRP_domain1"/>
    <property type="match status" value="1"/>
</dbReference>
<feature type="transmembrane region" description="Helical" evidence="13">
    <location>
        <begin position="133"/>
        <end position="154"/>
    </location>
</feature>
<keyword evidence="10 13" id="KW-1133">Transmembrane helix</keyword>
<dbReference type="GO" id="GO:0005524">
    <property type="term" value="F:ATP binding"/>
    <property type="evidence" value="ECO:0007669"/>
    <property type="project" value="UniProtKB-KW"/>
</dbReference>
<comment type="caution">
    <text evidence="16">The sequence shown here is derived from an EMBL/GenBank/DDBJ whole genome shotgun (WGS) entry which is preliminary data.</text>
</comment>
<dbReference type="InterPro" id="IPR017871">
    <property type="entry name" value="ABC_transporter-like_CS"/>
</dbReference>
<keyword evidence="11 13" id="KW-0472">Membrane</keyword>
<dbReference type="Gene3D" id="1.20.1560.10">
    <property type="entry name" value="ABC transporter type 1, transmembrane domain"/>
    <property type="match status" value="2"/>
</dbReference>
<feature type="transmembrane region" description="Helical" evidence="13">
    <location>
        <begin position="166"/>
        <end position="188"/>
    </location>
</feature>
<dbReference type="EC" id="7.6.2.2" evidence="3"/>
<feature type="domain" description="ABC transmembrane type-1" evidence="15">
    <location>
        <begin position="323"/>
        <end position="603"/>
    </location>
</feature>
<dbReference type="Proteomes" id="UP000316759">
    <property type="component" value="Unassembled WGS sequence"/>
</dbReference>
<evidence type="ECO:0000256" key="8">
    <source>
        <dbReference type="ARBA" id="ARBA00022840"/>
    </source>
</evidence>
<feature type="transmembrane region" description="Helical" evidence="13">
    <location>
        <begin position="1216"/>
        <end position="1235"/>
    </location>
</feature>
<keyword evidence="7" id="KW-0547">Nucleotide-binding</keyword>
<evidence type="ECO:0000256" key="4">
    <source>
        <dbReference type="ARBA" id="ARBA00022448"/>
    </source>
</evidence>
<evidence type="ECO:0000256" key="2">
    <source>
        <dbReference type="ARBA" id="ARBA00009726"/>
    </source>
</evidence>
<keyword evidence="9" id="KW-1278">Translocase</keyword>
<feature type="transmembrane region" description="Helical" evidence="13">
    <location>
        <begin position="1247"/>
        <end position="1268"/>
    </location>
</feature>
<dbReference type="SUPFAM" id="SSF52540">
    <property type="entry name" value="P-loop containing nucleoside triphosphate hydrolases"/>
    <property type="match status" value="2"/>
</dbReference>
<organism evidence="16 17">
    <name type="scientific">Fasciola gigantica</name>
    <name type="common">Giant liver fluke</name>
    <dbReference type="NCBI Taxonomy" id="46835"/>
    <lineage>
        <taxon>Eukaryota</taxon>
        <taxon>Metazoa</taxon>
        <taxon>Spiralia</taxon>
        <taxon>Lophotrochozoa</taxon>
        <taxon>Platyhelminthes</taxon>
        <taxon>Trematoda</taxon>
        <taxon>Digenea</taxon>
        <taxon>Plagiorchiida</taxon>
        <taxon>Echinostomata</taxon>
        <taxon>Echinostomatoidea</taxon>
        <taxon>Fasciolidae</taxon>
        <taxon>Fasciola</taxon>
    </lineage>
</organism>